<accession>A0A094ZI89</accession>
<evidence type="ECO:0000256" key="2">
    <source>
        <dbReference type="ARBA" id="ARBA00022692"/>
    </source>
</evidence>
<keyword evidence="4 5" id="KW-0472">Membrane</keyword>
<dbReference type="InterPro" id="IPR038050">
    <property type="entry name" value="Neuro_actylchol_rec"/>
</dbReference>
<evidence type="ECO:0000259" key="7">
    <source>
        <dbReference type="Pfam" id="PF02932"/>
    </source>
</evidence>
<dbReference type="GO" id="GO:0016020">
    <property type="term" value="C:membrane"/>
    <property type="evidence" value="ECO:0007669"/>
    <property type="project" value="UniProtKB-SubCell"/>
</dbReference>
<dbReference type="InterPro" id="IPR036734">
    <property type="entry name" value="Neur_chan_lig-bd_sf"/>
</dbReference>
<dbReference type="PRINTS" id="PR00252">
    <property type="entry name" value="NRIONCHANNEL"/>
</dbReference>
<evidence type="ECO:0000256" key="5">
    <source>
        <dbReference type="RuleBase" id="RU000687"/>
    </source>
</evidence>
<evidence type="ECO:0000313" key="8">
    <source>
        <dbReference type="EMBL" id="KGB32619.1"/>
    </source>
</evidence>
<keyword evidence="5" id="KW-0407">Ion channel</keyword>
<dbReference type="SUPFAM" id="SSF63712">
    <property type="entry name" value="Nicotinic receptor ligand binding domain-like"/>
    <property type="match status" value="1"/>
</dbReference>
<comment type="subcellular location">
    <subcellularLocation>
        <location evidence="1">Membrane</location>
        <topology evidence="1">Multi-pass membrane protein</topology>
    </subcellularLocation>
</comment>
<feature type="domain" description="Neurotransmitter-gated ion-channel transmembrane" evidence="7">
    <location>
        <begin position="114"/>
        <end position="171"/>
    </location>
</feature>
<dbReference type="PANTHER" id="PTHR18945">
    <property type="entry name" value="NEUROTRANSMITTER GATED ION CHANNEL"/>
    <property type="match status" value="1"/>
</dbReference>
<dbReference type="GO" id="GO:0005230">
    <property type="term" value="F:extracellular ligand-gated monoatomic ion channel activity"/>
    <property type="evidence" value="ECO:0007669"/>
    <property type="project" value="InterPro"/>
</dbReference>
<evidence type="ECO:0000256" key="4">
    <source>
        <dbReference type="ARBA" id="ARBA00023136"/>
    </source>
</evidence>
<dbReference type="AlphaFoldDB" id="A0A094ZI89"/>
<dbReference type="InterPro" id="IPR006202">
    <property type="entry name" value="Neur_chan_lig-bd"/>
</dbReference>
<name>A0A094ZI89_SCHHA</name>
<comment type="caution">
    <text evidence="5">Lacks conserved residue(s) required for the propagation of feature annotation.</text>
</comment>
<dbReference type="PROSITE" id="PS00236">
    <property type="entry name" value="NEUROTR_ION_CHANNEL"/>
    <property type="match status" value="1"/>
</dbReference>
<dbReference type="CDD" id="cd19051">
    <property type="entry name" value="LGIC_TM_cation"/>
    <property type="match status" value="1"/>
</dbReference>
<dbReference type="Pfam" id="PF02932">
    <property type="entry name" value="Neur_chan_memb"/>
    <property type="match status" value="1"/>
</dbReference>
<organism evidence="8">
    <name type="scientific">Schistosoma haematobium</name>
    <name type="common">Blood fluke</name>
    <dbReference type="NCBI Taxonomy" id="6185"/>
    <lineage>
        <taxon>Eukaryota</taxon>
        <taxon>Metazoa</taxon>
        <taxon>Spiralia</taxon>
        <taxon>Lophotrochozoa</taxon>
        <taxon>Platyhelminthes</taxon>
        <taxon>Trematoda</taxon>
        <taxon>Digenea</taxon>
        <taxon>Strigeidida</taxon>
        <taxon>Schistosomatoidea</taxon>
        <taxon>Schistosomatidae</taxon>
        <taxon>Schistosoma</taxon>
    </lineage>
</organism>
<dbReference type="Pfam" id="PF02931">
    <property type="entry name" value="Neur_chan_LBD"/>
    <property type="match status" value="1"/>
</dbReference>
<keyword evidence="5" id="KW-0406">Ion transport</keyword>
<feature type="domain" description="Neurotransmitter-gated ion-channel ligand-binding" evidence="6">
    <location>
        <begin position="3"/>
        <end position="107"/>
    </location>
</feature>
<gene>
    <name evidence="8" type="ORF">MS3_00758</name>
</gene>
<dbReference type="STRING" id="6185.A0A094ZI89"/>
<dbReference type="InterPro" id="IPR006029">
    <property type="entry name" value="Neurotrans-gated_channel_TM"/>
</dbReference>
<keyword evidence="8" id="KW-0675">Receptor</keyword>
<dbReference type="Gene3D" id="1.20.58.390">
    <property type="entry name" value="Neurotransmitter-gated ion-channel transmembrane domain"/>
    <property type="match status" value="1"/>
</dbReference>
<evidence type="ECO:0000256" key="3">
    <source>
        <dbReference type="ARBA" id="ARBA00022989"/>
    </source>
</evidence>
<dbReference type="GO" id="GO:0004888">
    <property type="term" value="F:transmembrane signaling receptor activity"/>
    <property type="evidence" value="ECO:0007669"/>
    <property type="project" value="InterPro"/>
</dbReference>
<proteinExistence type="inferred from homology"/>
<dbReference type="InterPro" id="IPR006201">
    <property type="entry name" value="Neur_channel"/>
</dbReference>
<dbReference type="InterPro" id="IPR018000">
    <property type="entry name" value="Neurotransmitter_ion_chnl_CS"/>
</dbReference>
<dbReference type="SUPFAM" id="SSF90112">
    <property type="entry name" value="Neurotransmitter-gated ion-channel transmembrane pore"/>
    <property type="match status" value="1"/>
</dbReference>
<dbReference type="CDD" id="cd18997">
    <property type="entry name" value="LGIC_ECD_nAChR"/>
    <property type="match status" value="1"/>
</dbReference>
<comment type="similarity">
    <text evidence="5">Belongs to the ligand-gated ion channel (TC 1.A.9) family.</text>
</comment>
<evidence type="ECO:0000256" key="1">
    <source>
        <dbReference type="ARBA" id="ARBA00004141"/>
    </source>
</evidence>
<dbReference type="Gene3D" id="2.70.170.10">
    <property type="entry name" value="Neurotransmitter-gated ion-channel ligand-binding domain"/>
    <property type="match status" value="1"/>
</dbReference>
<dbReference type="InterPro" id="IPR036719">
    <property type="entry name" value="Neuro-gated_channel_TM_sf"/>
</dbReference>
<evidence type="ECO:0000259" key="6">
    <source>
        <dbReference type="Pfam" id="PF02931"/>
    </source>
</evidence>
<reference evidence="8" key="1">
    <citation type="journal article" date="2012" name="Nat. Genet.">
        <title>Whole-genome sequence of Schistosoma haematobium.</title>
        <authorList>
            <person name="Young N.D."/>
            <person name="Jex A.R."/>
            <person name="Li B."/>
            <person name="Liu S."/>
            <person name="Yang L."/>
            <person name="Xiong Z."/>
            <person name="Li Y."/>
            <person name="Cantacessi C."/>
            <person name="Hall R.S."/>
            <person name="Xu X."/>
            <person name="Chen F."/>
            <person name="Wu X."/>
            <person name="Zerlotini A."/>
            <person name="Oliveira G."/>
            <person name="Hofmann A."/>
            <person name="Zhang G."/>
            <person name="Fang X."/>
            <person name="Kang Y."/>
            <person name="Campbell B.E."/>
            <person name="Loukas A."/>
            <person name="Ranganathan S."/>
            <person name="Rollinson D."/>
            <person name="Rinaldi G."/>
            <person name="Brindley P.J."/>
            <person name="Yang H."/>
            <person name="Wang J."/>
            <person name="Wang J."/>
            <person name="Gasser R.B."/>
        </authorList>
    </citation>
    <scope>NUCLEOTIDE SEQUENCE [LARGE SCALE GENOMIC DNA]</scope>
</reference>
<sequence>MQSKAMVQFNGNVFWPPPAKLRSTCKIDITYFPFDDQSCTMKFGSWTYDGWQVNVIKRHDEVDISNYVENGEWDLLKVVVERHEIFYPCCNEPYPDLRFTIYMRRRTLYYLFNIIFPCLWLTVLSLVSFWLPPDSGEKITLGITVLLAFSVFMLLIAENMPATTKLLCLNIVYRYQMKQDQSIKQYEMSYDHRTYYTRSTDDLMDNDADDDITLLNSFTKHHHTTHSSINHFKEFQCLLTKLSKILQKTEKQQKIIEIYLSNLYYKQYHEQSIIDIINEWRILAVIVDQLSINMVPNKHRCIK</sequence>
<keyword evidence="3 5" id="KW-1133">Transmembrane helix</keyword>
<dbReference type="FunFam" id="2.70.170.10:FF:000060">
    <property type="entry name" value="Nicotinic acetylcholine receptor subunit alpha4"/>
    <property type="match status" value="1"/>
</dbReference>
<keyword evidence="5" id="KW-0813">Transport</keyword>
<protein>
    <submittedName>
        <fullName evidence="8">Neuronal acetylcholine receptor subunit alpha-7</fullName>
    </submittedName>
</protein>
<feature type="transmembrane region" description="Helical" evidence="5">
    <location>
        <begin position="139"/>
        <end position="157"/>
    </location>
</feature>
<dbReference type="EMBL" id="KL250510">
    <property type="protein sequence ID" value="KGB32619.1"/>
    <property type="molecule type" value="Genomic_DNA"/>
</dbReference>
<keyword evidence="2 5" id="KW-0812">Transmembrane</keyword>
<feature type="transmembrane region" description="Helical" evidence="5">
    <location>
        <begin position="108"/>
        <end position="133"/>
    </location>
</feature>